<dbReference type="RefSeq" id="WP_177025988.1">
    <property type="nucleotide sequence ID" value="NZ_JACAQR010000013.1"/>
</dbReference>
<evidence type="ECO:0000256" key="3">
    <source>
        <dbReference type="ARBA" id="ARBA00022801"/>
    </source>
</evidence>
<keyword evidence="3" id="KW-0378">Hydrolase</keyword>
<dbReference type="PROSITE" id="PS51935">
    <property type="entry name" value="NLPC_P60"/>
    <property type="match status" value="1"/>
</dbReference>
<evidence type="ECO:0000256" key="2">
    <source>
        <dbReference type="ARBA" id="ARBA00022670"/>
    </source>
</evidence>
<feature type="domain" description="NlpC/P60" evidence="6">
    <location>
        <begin position="44"/>
        <end position="170"/>
    </location>
</feature>
<dbReference type="InterPro" id="IPR038765">
    <property type="entry name" value="Papain-like_cys_pep_sf"/>
</dbReference>
<sequence length="170" mass="18891">MKKYIAALWLGVVLAGSASFANGEERKKSSGSALRTHKVDLGQLKPADRIVDRAHELIGTRYKWGGNNARDGFDCSGLMVYLFRSEAKITLPRTAASMFSGKGKNVARHQLKRGDAVFFKTAGQRSINHVGVYIGKGRFIHAPRSGKTTRIDSLNNTYWNKHYVSAKRLH</sequence>
<evidence type="ECO:0000259" key="6">
    <source>
        <dbReference type="PROSITE" id="PS51935"/>
    </source>
</evidence>
<evidence type="ECO:0000313" key="7">
    <source>
        <dbReference type="EMBL" id="NWD42480.1"/>
    </source>
</evidence>
<reference evidence="7 8" key="1">
    <citation type="submission" date="2020-04" db="EMBL/GenBank/DDBJ databases">
        <title>Molecular characterization of pseudomonads from Agaricus bisporus reveal novel blotch 2 pathogens in Western Europe.</title>
        <authorList>
            <person name="Taparia T."/>
            <person name="Krijger M."/>
            <person name="Haynes E."/>
            <person name="Elpinstone J.G."/>
            <person name="Noble R."/>
            <person name="Van Der Wolf J."/>
        </authorList>
    </citation>
    <scope>NUCLEOTIDE SEQUENCE [LARGE SCALE GENOMIC DNA]</scope>
    <source>
        <strain evidence="7 8">IPO3753</strain>
    </source>
</reference>
<feature type="signal peptide" evidence="5">
    <location>
        <begin position="1"/>
        <end position="21"/>
    </location>
</feature>
<dbReference type="Proteomes" id="UP000546584">
    <property type="component" value="Unassembled WGS sequence"/>
</dbReference>
<comment type="similarity">
    <text evidence="1">Belongs to the peptidase C40 family.</text>
</comment>
<organism evidence="7 8">
    <name type="scientific">Pseudomonas yamanorum</name>
    <dbReference type="NCBI Taxonomy" id="515393"/>
    <lineage>
        <taxon>Bacteria</taxon>
        <taxon>Pseudomonadati</taxon>
        <taxon>Pseudomonadota</taxon>
        <taxon>Gammaproteobacteria</taxon>
        <taxon>Pseudomonadales</taxon>
        <taxon>Pseudomonadaceae</taxon>
        <taxon>Pseudomonas</taxon>
    </lineage>
</organism>
<name>A0AAJ3H596_9PSED</name>
<keyword evidence="5" id="KW-0732">Signal</keyword>
<dbReference type="PANTHER" id="PTHR47053">
    <property type="entry name" value="MUREIN DD-ENDOPEPTIDASE MEPH-RELATED"/>
    <property type="match status" value="1"/>
</dbReference>
<keyword evidence="2" id="KW-0645">Protease</keyword>
<comment type="caution">
    <text evidence="7">The sequence shown here is derived from an EMBL/GenBank/DDBJ whole genome shotgun (WGS) entry which is preliminary data.</text>
</comment>
<keyword evidence="4" id="KW-0788">Thiol protease</keyword>
<dbReference type="PANTHER" id="PTHR47053:SF1">
    <property type="entry name" value="MUREIN DD-ENDOPEPTIDASE MEPH-RELATED"/>
    <property type="match status" value="1"/>
</dbReference>
<dbReference type="AlphaFoldDB" id="A0AAJ3H596"/>
<protein>
    <submittedName>
        <fullName evidence="7">C40 family peptidase</fullName>
    </submittedName>
</protein>
<dbReference type="GO" id="GO:0006508">
    <property type="term" value="P:proteolysis"/>
    <property type="evidence" value="ECO:0007669"/>
    <property type="project" value="UniProtKB-KW"/>
</dbReference>
<proteinExistence type="inferred from homology"/>
<evidence type="ECO:0000256" key="1">
    <source>
        <dbReference type="ARBA" id="ARBA00007074"/>
    </source>
</evidence>
<evidence type="ECO:0000256" key="5">
    <source>
        <dbReference type="SAM" id="SignalP"/>
    </source>
</evidence>
<gene>
    <name evidence="7" type="ORF">HX826_11435</name>
</gene>
<dbReference type="GO" id="GO:0008234">
    <property type="term" value="F:cysteine-type peptidase activity"/>
    <property type="evidence" value="ECO:0007669"/>
    <property type="project" value="UniProtKB-KW"/>
</dbReference>
<dbReference type="Gene3D" id="3.90.1720.10">
    <property type="entry name" value="endopeptidase domain like (from Nostoc punctiforme)"/>
    <property type="match status" value="1"/>
</dbReference>
<dbReference type="Pfam" id="PF00877">
    <property type="entry name" value="NLPC_P60"/>
    <property type="match status" value="1"/>
</dbReference>
<feature type="chain" id="PRO_5042546553" evidence="5">
    <location>
        <begin position="22"/>
        <end position="170"/>
    </location>
</feature>
<dbReference type="SUPFAM" id="SSF54001">
    <property type="entry name" value="Cysteine proteinases"/>
    <property type="match status" value="1"/>
</dbReference>
<accession>A0AAJ3H596</accession>
<dbReference type="InterPro" id="IPR051202">
    <property type="entry name" value="Peptidase_C40"/>
</dbReference>
<evidence type="ECO:0000313" key="8">
    <source>
        <dbReference type="Proteomes" id="UP000546584"/>
    </source>
</evidence>
<evidence type="ECO:0000256" key="4">
    <source>
        <dbReference type="ARBA" id="ARBA00022807"/>
    </source>
</evidence>
<dbReference type="EMBL" id="JACAQR010000013">
    <property type="protein sequence ID" value="NWD42480.1"/>
    <property type="molecule type" value="Genomic_DNA"/>
</dbReference>
<dbReference type="InterPro" id="IPR000064">
    <property type="entry name" value="NLP_P60_dom"/>
</dbReference>